<dbReference type="AlphaFoldDB" id="A0AAD4D5X4"/>
<accession>A0AAD4D5X4</accession>
<evidence type="ECO:0000313" key="3">
    <source>
        <dbReference type="Proteomes" id="UP001194580"/>
    </source>
</evidence>
<comment type="caution">
    <text evidence="2">The sequence shown here is derived from an EMBL/GenBank/DDBJ whole genome shotgun (WGS) entry which is preliminary data.</text>
</comment>
<feature type="compositionally biased region" description="Acidic residues" evidence="1">
    <location>
        <begin position="113"/>
        <end position="140"/>
    </location>
</feature>
<gene>
    <name evidence="2" type="ORF">BGZ95_002456</name>
</gene>
<sequence>MSDFSQLPTCTVSVDNMKEQHRCLPMPQPSSSSWDDGGLQDDLYTENDRDIQESAPPTTAQYGNGDYNDDVPTSNGSETDEDEDTEDSNGDEDNDDYSQDEDNDDVSTSNFSETDEDEDTEDSNGDEDDDDCGQDEDNDDVSTSNFSETDEDEDTEDSNGDEDDDYYGQDEGSDAPLSDWIQTDEDEDSNRDKHNEDDIGSPGPQLAVRSYFSMKSYATGRRIPADIKLKCTKTESLPVTIAFSSKSVEWTLYPHELDSTKDYELVVGISSKKLRIADIEEVVFTVNGVEERVEQESHKDEVLNEDETETETTVYGWKLATLKTVHYNNRMEVRVTLALKLKPMALPLQTKGFALHYMELHSVGTMNWSTDMEVRVYRPLYDWALDIRSNGADDIIPCAISESGDYLVTYRTTIELWDLTNSSPSMPPNSTASTGPFSISAAELEHLSLSISWDGSQIAVSGEGSYFKLFERSRLKSKLEESSKAKTEHFAGFGGRGIFHRGAGSQRQDPDEIFVAVDQNTVHIYSVQHDWKLLRIIRHTSPESSDLLNPRPTSSNLSNVIQGRHFTCRDNMTDSIFIWNLDSGHLVRTIKAAGESDSILWISKEGESFKAFVKDRFWISRHTWKSSPCNKDCLAKLTAARKNVLSFIDFESRLQFSVIFKFKSVLLTIANLSGDKFQYLDLEEMDRITSRDVTFSPKDRVLIVRDDTLTSIYEMPRSISEVVSLVSVQDFQDHWTCDHERSYFRYVRDHWSLLQLKKDQLATVAPAFIRQQYPNGLLFPRYVDRHINQHNDFSTDITSDNRTMSIMERLCREWDIEKNGPSLFVEILSLPKYHWAPRSKMEFNPVQYFLAKSTPKALNLFHHVSDKYHQWAKSEQNLLFLSPIAFCLPTLLADLTHSKLVILMLQRMAFFPVSLRSVIMERHALIHPSELRVMFWNSNPRPLPQCEGPILQLNSSGVNHIVTDTTKDTFREEIFAATFNMIWTCTNEPNVLKDPSYPVGVSPSIFYWITMVPFVVAYKIKPWQQKAVVCHKFPLDALDNPALSALILYKW</sequence>
<dbReference type="SUPFAM" id="SSF50978">
    <property type="entry name" value="WD40 repeat-like"/>
    <property type="match status" value="1"/>
</dbReference>
<organism evidence="2 3">
    <name type="scientific">Linnemannia exigua</name>
    <dbReference type="NCBI Taxonomy" id="604196"/>
    <lineage>
        <taxon>Eukaryota</taxon>
        <taxon>Fungi</taxon>
        <taxon>Fungi incertae sedis</taxon>
        <taxon>Mucoromycota</taxon>
        <taxon>Mortierellomycotina</taxon>
        <taxon>Mortierellomycetes</taxon>
        <taxon>Mortierellales</taxon>
        <taxon>Mortierellaceae</taxon>
        <taxon>Linnemannia</taxon>
    </lineage>
</organism>
<dbReference type="InterPro" id="IPR036322">
    <property type="entry name" value="WD40_repeat_dom_sf"/>
</dbReference>
<feature type="compositionally biased region" description="Acidic residues" evidence="1">
    <location>
        <begin position="148"/>
        <end position="173"/>
    </location>
</feature>
<feature type="region of interest" description="Disordered" evidence="1">
    <location>
        <begin position="20"/>
        <end position="206"/>
    </location>
</feature>
<dbReference type="Proteomes" id="UP001194580">
    <property type="component" value="Unassembled WGS sequence"/>
</dbReference>
<name>A0AAD4D5X4_9FUNG</name>
<feature type="compositionally biased region" description="Acidic residues" evidence="1">
    <location>
        <begin position="78"/>
        <end position="105"/>
    </location>
</feature>
<evidence type="ECO:0000313" key="2">
    <source>
        <dbReference type="EMBL" id="KAG0268449.1"/>
    </source>
</evidence>
<evidence type="ECO:0000256" key="1">
    <source>
        <dbReference type="SAM" id="MobiDB-lite"/>
    </source>
</evidence>
<reference evidence="2" key="1">
    <citation type="journal article" date="2020" name="Fungal Divers.">
        <title>Resolving the Mortierellaceae phylogeny through synthesis of multi-gene phylogenetics and phylogenomics.</title>
        <authorList>
            <person name="Vandepol N."/>
            <person name="Liber J."/>
            <person name="Desiro A."/>
            <person name="Na H."/>
            <person name="Kennedy M."/>
            <person name="Barry K."/>
            <person name="Grigoriev I.V."/>
            <person name="Miller A.N."/>
            <person name="O'Donnell K."/>
            <person name="Stajich J.E."/>
            <person name="Bonito G."/>
        </authorList>
    </citation>
    <scope>NUCLEOTIDE SEQUENCE</scope>
    <source>
        <strain evidence="2">NRRL 28262</strain>
    </source>
</reference>
<dbReference type="EMBL" id="JAAAIL010001521">
    <property type="protein sequence ID" value="KAG0268449.1"/>
    <property type="molecule type" value="Genomic_DNA"/>
</dbReference>
<proteinExistence type="predicted"/>
<keyword evidence="3" id="KW-1185">Reference proteome</keyword>
<protein>
    <submittedName>
        <fullName evidence="2">Uncharacterized protein</fullName>
    </submittedName>
</protein>